<protein>
    <submittedName>
        <fullName evidence="13">Protocadherin beta-4</fullName>
    </submittedName>
</protein>
<evidence type="ECO:0000256" key="4">
    <source>
        <dbReference type="ARBA" id="ARBA00022729"/>
    </source>
</evidence>
<evidence type="ECO:0000313" key="13">
    <source>
        <dbReference type="EMBL" id="KGL96856.1"/>
    </source>
</evidence>
<keyword evidence="4" id="KW-0732">Signal</keyword>
<evidence type="ECO:0000256" key="2">
    <source>
        <dbReference type="ARBA" id="ARBA00022475"/>
    </source>
</evidence>
<feature type="non-terminal residue" evidence="13">
    <location>
        <position position="1"/>
    </location>
</feature>
<keyword evidence="5" id="KW-0677">Repeat</keyword>
<dbReference type="FunFam" id="2.60.40.60:FF:000007">
    <property type="entry name" value="Protocadherin alpha 2"/>
    <property type="match status" value="1"/>
</dbReference>
<keyword evidence="8" id="KW-1133">Transmembrane helix</keyword>
<keyword evidence="2" id="KW-1003">Cell membrane</keyword>
<accession>A0A0A0ASB0</accession>
<dbReference type="InterPro" id="IPR020894">
    <property type="entry name" value="Cadherin_CS"/>
</dbReference>
<dbReference type="InterPro" id="IPR013164">
    <property type="entry name" value="Cadherin_N"/>
</dbReference>
<evidence type="ECO:0000313" key="14">
    <source>
        <dbReference type="Proteomes" id="UP000053858"/>
    </source>
</evidence>
<dbReference type="PRINTS" id="PR00205">
    <property type="entry name" value="CADHERIN"/>
</dbReference>
<dbReference type="GO" id="GO:0007156">
    <property type="term" value="P:homophilic cell adhesion via plasma membrane adhesion molecules"/>
    <property type="evidence" value="ECO:0007669"/>
    <property type="project" value="InterPro"/>
</dbReference>
<gene>
    <name evidence="13" type="ORF">N301_03886</name>
</gene>
<sequence length="204" mass="22052">ASGSVVANVAEDAGLAPAQLAARRARLASEDGRQHFALDRGTGRLVVAERLGREELCGQAATCTLAFELLLDNPLQFFRVEVALEDVNDHSPVFPEEQVVFRIPELSNPGSRFPLEVARDLDVGSNSIQTYSILTEKEYFGVSFGSHFSVSFGSESEGDKYVELILGKPLDREEQAEVAFSLIAVDGGSPPRSGTTQIQIVVLD</sequence>
<dbReference type="Pfam" id="PF08266">
    <property type="entry name" value="Cadherin_2"/>
    <property type="match status" value="1"/>
</dbReference>
<proteinExistence type="predicted"/>
<reference evidence="14" key="1">
    <citation type="journal article" date="2014" name="Science">
        <title>Comparative genomics reveals insights into avian genome evolution and adaptation.</title>
        <authorList>
            <consortium name="Avian Genome Consortium"/>
            <person name="Zhang G."/>
            <person name="Li C."/>
            <person name="Li Q."/>
            <person name="Li B."/>
            <person name="Larkin D.M."/>
            <person name="Lee C."/>
            <person name="Storz J.F."/>
            <person name="Antunes A."/>
            <person name="Greenwold M.J."/>
            <person name="Meredith R.W."/>
            <person name="Odeen A."/>
            <person name="Cui J."/>
            <person name="Zhou Q."/>
            <person name="Xu L."/>
            <person name="Pan H."/>
            <person name="Wang Z."/>
            <person name="Jin L."/>
            <person name="Zhang P."/>
            <person name="Hu H."/>
            <person name="Yang W."/>
            <person name="Hu J."/>
            <person name="Xiao J."/>
            <person name="Yang Z."/>
            <person name="Liu Y."/>
            <person name="Xie Q."/>
            <person name="Yu H."/>
            <person name="Lian J."/>
            <person name="Wen P."/>
            <person name="Zhang F."/>
            <person name="Li H."/>
            <person name="Zeng Y."/>
            <person name="Xiong Z."/>
            <person name="Liu S."/>
            <person name="Zhou L."/>
            <person name="Huang Z."/>
            <person name="An N."/>
            <person name="Wang J."/>
            <person name="Zheng Q."/>
            <person name="Xiong Y."/>
            <person name="Wang G."/>
            <person name="Wang B."/>
            <person name="Wang J."/>
            <person name="Fan Y."/>
            <person name="da Fonseca R.R."/>
            <person name="Alfaro-Nunez A."/>
            <person name="Schubert M."/>
            <person name="Orlando L."/>
            <person name="Mourier T."/>
            <person name="Howard J.T."/>
            <person name="Ganapathy G."/>
            <person name="Pfenning A."/>
            <person name="Whitney O."/>
            <person name="Rivas M.V."/>
            <person name="Hara E."/>
            <person name="Smith J."/>
            <person name="Farre M."/>
            <person name="Narayan J."/>
            <person name="Slavov G."/>
            <person name="Romanov M.N."/>
            <person name="Borges R."/>
            <person name="Machado J.P."/>
            <person name="Khan I."/>
            <person name="Springer M.S."/>
            <person name="Gatesy J."/>
            <person name="Hoffmann F.G."/>
            <person name="Opazo J.C."/>
            <person name="Hastad O."/>
            <person name="Sawyer R.H."/>
            <person name="Kim H."/>
            <person name="Kim K.W."/>
            <person name="Kim H.J."/>
            <person name="Cho S."/>
            <person name="Li N."/>
            <person name="Huang Y."/>
            <person name="Bruford M.W."/>
            <person name="Zhan X."/>
            <person name="Dixon A."/>
            <person name="Bertelsen M.F."/>
            <person name="Derryberry E."/>
            <person name="Warren W."/>
            <person name="Wilson R.K."/>
            <person name="Li S."/>
            <person name="Ray D.A."/>
            <person name="Green R.E."/>
            <person name="O'Brien S.J."/>
            <person name="Griffin D."/>
            <person name="Johnson W.E."/>
            <person name="Haussler D."/>
            <person name="Ryder O.A."/>
            <person name="Willerslev E."/>
            <person name="Graves G.R."/>
            <person name="Alstrom P."/>
            <person name="Fjeldsa J."/>
            <person name="Mindell D.P."/>
            <person name="Edwards S.V."/>
            <person name="Braun E.L."/>
            <person name="Rahbek C."/>
            <person name="Burt D.W."/>
            <person name="Houde P."/>
            <person name="Zhang Y."/>
            <person name="Yang H."/>
            <person name="Wang J."/>
            <person name="Jarvis E.D."/>
            <person name="Gilbert M.T."/>
            <person name="Wang J."/>
        </authorList>
    </citation>
    <scope>NUCLEOTIDE SEQUENCE [LARGE SCALE GENOMIC DNA]</scope>
</reference>
<dbReference type="FunFam" id="2.60.40.60:FF:000006">
    <property type="entry name" value="Protocadherin alpha 2"/>
    <property type="match status" value="1"/>
</dbReference>
<dbReference type="CDD" id="cd11304">
    <property type="entry name" value="Cadherin_repeat"/>
    <property type="match status" value="2"/>
</dbReference>
<evidence type="ECO:0000256" key="11">
    <source>
        <dbReference type="PROSITE-ProRule" id="PRU00043"/>
    </source>
</evidence>
<keyword evidence="3" id="KW-0812">Transmembrane</keyword>
<dbReference type="GO" id="GO:0005886">
    <property type="term" value="C:plasma membrane"/>
    <property type="evidence" value="ECO:0007669"/>
    <property type="project" value="UniProtKB-SubCell"/>
</dbReference>
<dbReference type="InterPro" id="IPR002126">
    <property type="entry name" value="Cadherin-like_dom"/>
</dbReference>
<dbReference type="SMART" id="SM00112">
    <property type="entry name" value="CA"/>
    <property type="match status" value="2"/>
</dbReference>
<evidence type="ECO:0000259" key="12">
    <source>
        <dbReference type="PROSITE" id="PS50268"/>
    </source>
</evidence>
<dbReference type="SUPFAM" id="SSF49313">
    <property type="entry name" value="Cadherin-like"/>
    <property type="match status" value="2"/>
</dbReference>
<keyword evidence="7" id="KW-0130">Cell adhesion</keyword>
<dbReference type="AlphaFoldDB" id="A0A0A0ASB0"/>
<dbReference type="Pfam" id="PF00028">
    <property type="entry name" value="Cadherin"/>
    <property type="match status" value="1"/>
</dbReference>
<keyword evidence="6 11" id="KW-0106">Calcium</keyword>
<evidence type="ECO:0000256" key="5">
    <source>
        <dbReference type="ARBA" id="ARBA00022737"/>
    </source>
</evidence>
<dbReference type="PANTHER" id="PTHR24028">
    <property type="entry name" value="CADHERIN-87A"/>
    <property type="match status" value="1"/>
</dbReference>
<evidence type="ECO:0000256" key="9">
    <source>
        <dbReference type="ARBA" id="ARBA00023136"/>
    </source>
</evidence>
<evidence type="ECO:0000256" key="6">
    <source>
        <dbReference type="ARBA" id="ARBA00022837"/>
    </source>
</evidence>
<feature type="non-terminal residue" evidence="13">
    <location>
        <position position="204"/>
    </location>
</feature>
<evidence type="ECO:0000256" key="10">
    <source>
        <dbReference type="ARBA" id="ARBA00023180"/>
    </source>
</evidence>
<dbReference type="PANTHER" id="PTHR24028:SF118">
    <property type="entry name" value="PROTOCADHERIN BETA-1"/>
    <property type="match status" value="1"/>
</dbReference>
<comment type="subcellular location">
    <subcellularLocation>
        <location evidence="1">Cell membrane</location>
        <topology evidence="1">Single-pass type I membrane protein</topology>
    </subcellularLocation>
</comment>
<dbReference type="Gene3D" id="2.60.40.60">
    <property type="entry name" value="Cadherins"/>
    <property type="match status" value="2"/>
</dbReference>
<evidence type="ECO:0000256" key="3">
    <source>
        <dbReference type="ARBA" id="ARBA00022692"/>
    </source>
</evidence>
<evidence type="ECO:0000256" key="7">
    <source>
        <dbReference type="ARBA" id="ARBA00022889"/>
    </source>
</evidence>
<dbReference type="InterPro" id="IPR015919">
    <property type="entry name" value="Cadherin-like_sf"/>
</dbReference>
<keyword evidence="14" id="KW-1185">Reference proteome</keyword>
<evidence type="ECO:0000256" key="8">
    <source>
        <dbReference type="ARBA" id="ARBA00022989"/>
    </source>
</evidence>
<dbReference type="STRING" id="50402.A0A0A0ASB0"/>
<name>A0A0A0ASB0_CHAVO</name>
<evidence type="ECO:0000256" key="1">
    <source>
        <dbReference type="ARBA" id="ARBA00004251"/>
    </source>
</evidence>
<dbReference type="Proteomes" id="UP000053858">
    <property type="component" value="Unassembled WGS sequence"/>
</dbReference>
<organism evidence="13 14">
    <name type="scientific">Charadrius vociferus</name>
    <name type="common">Killdeer</name>
    <name type="synonym">Aegialitis vocifera</name>
    <dbReference type="NCBI Taxonomy" id="50402"/>
    <lineage>
        <taxon>Eukaryota</taxon>
        <taxon>Metazoa</taxon>
        <taxon>Chordata</taxon>
        <taxon>Craniata</taxon>
        <taxon>Vertebrata</taxon>
        <taxon>Euteleostomi</taxon>
        <taxon>Archelosauria</taxon>
        <taxon>Archosauria</taxon>
        <taxon>Dinosauria</taxon>
        <taxon>Saurischia</taxon>
        <taxon>Theropoda</taxon>
        <taxon>Coelurosauria</taxon>
        <taxon>Aves</taxon>
        <taxon>Neognathae</taxon>
        <taxon>Neoaves</taxon>
        <taxon>Charadriiformes</taxon>
        <taxon>Charadriidae</taxon>
        <taxon>Charadrius</taxon>
    </lineage>
</organism>
<dbReference type="PROSITE" id="PS50268">
    <property type="entry name" value="CADHERIN_2"/>
    <property type="match status" value="2"/>
</dbReference>
<dbReference type="EMBL" id="KL872740">
    <property type="protein sequence ID" value="KGL96856.1"/>
    <property type="molecule type" value="Genomic_DNA"/>
</dbReference>
<feature type="domain" description="Cadherin" evidence="12">
    <location>
        <begin position="36"/>
        <end position="94"/>
    </location>
</feature>
<dbReference type="PROSITE" id="PS00232">
    <property type="entry name" value="CADHERIN_1"/>
    <property type="match status" value="1"/>
</dbReference>
<keyword evidence="9" id="KW-0472">Membrane</keyword>
<dbReference type="InterPro" id="IPR050174">
    <property type="entry name" value="Protocadherin/Cadherin-CA"/>
</dbReference>
<keyword evidence="10" id="KW-0325">Glycoprotein</keyword>
<feature type="domain" description="Cadherin" evidence="12">
    <location>
        <begin position="95"/>
        <end position="204"/>
    </location>
</feature>
<dbReference type="GO" id="GO:0005509">
    <property type="term" value="F:calcium ion binding"/>
    <property type="evidence" value="ECO:0007669"/>
    <property type="project" value="UniProtKB-UniRule"/>
</dbReference>